<dbReference type="GO" id="GO:0016874">
    <property type="term" value="F:ligase activity"/>
    <property type="evidence" value="ECO:0007669"/>
    <property type="project" value="UniProtKB-KW"/>
</dbReference>
<dbReference type="Pfam" id="PF13535">
    <property type="entry name" value="ATP-grasp_4"/>
    <property type="match status" value="1"/>
</dbReference>
<keyword evidence="3 4" id="KW-0067">ATP-binding</keyword>
<evidence type="ECO:0000256" key="2">
    <source>
        <dbReference type="ARBA" id="ARBA00022741"/>
    </source>
</evidence>
<dbReference type="Gene3D" id="3.30.470.20">
    <property type="entry name" value="ATP-grasp fold, B domain"/>
    <property type="match status" value="1"/>
</dbReference>
<feature type="domain" description="ATP-grasp" evidence="5">
    <location>
        <begin position="104"/>
        <end position="319"/>
    </location>
</feature>
<keyword evidence="1" id="KW-0436">Ligase</keyword>
<dbReference type="InterPro" id="IPR052032">
    <property type="entry name" value="ATP-dep_AA_Ligase"/>
</dbReference>
<protein>
    <recommendedName>
        <fullName evidence="5">ATP-grasp domain-containing protein</fullName>
    </recommendedName>
</protein>
<dbReference type="PROSITE" id="PS50975">
    <property type="entry name" value="ATP_GRASP"/>
    <property type="match status" value="1"/>
</dbReference>
<accession>B2A4K9</accession>
<keyword evidence="7" id="KW-1185">Reference proteome</keyword>
<sequence length="423" mass="49187">MTNFKKKKVLILCQESEVPIVEESLSQIEEYEVETETTEDIFLRGPEEYLKEMIDTINEDKSIFDGVIGTRDVTSVFANVICEMTGKPATSIESMINCQNKYISRTIQAKYIPNSTPDFWLDSNFLKEFPLVPPFFAKPVRANVSYSSKKCHAYDELRELIRSNTAQLSEYNQYYLDSLAVSSHLKNQLNLETYNRFICEEVIAGEQATVNGYIYNGEINLYGIVKAVFHEDKISFSHHEWPYENLSKEMEAQIQDTVSTLVKGLQLDNTFFNVELRIEEDLEKINIIEVNSRAAFQFAKMTEAIMGINYIQWLCDLAVGKQPRNIKEGENLTYKHCYNFELREFSDKEIVRVPMTSDLEQLKRMYPEVTIKNLVNANTRLSDYKQNLESYRYCILDIPGNSQKEVLEKYEEVTSQLGYEFRD</sequence>
<dbReference type="InterPro" id="IPR011761">
    <property type="entry name" value="ATP-grasp"/>
</dbReference>
<dbReference type="GO" id="GO:0005524">
    <property type="term" value="F:ATP binding"/>
    <property type="evidence" value="ECO:0007669"/>
    <property type="project" value="UniProtKB-UniRule"/>
</dbReference>
<name>B2A4K9_NATTJ</name>
<dbReference type="AlphaFoldDB" id="B2A4K9"/>
<dbReference type="HOGENOM" id="CLU_051999_0_0_9"/>
<dbReference type="OrthoDB" id="9803907at2"/>
<evidence type="ECO:0000256" key="1">
    <source>
        <dbReference type="ARBA" id="ARBA00022598"/>
    </source>
</evidence>
<dbReference type="RefSeq" id="WP_012448053.1">
    <property type="nucleotide sequence ID" value="NC_010718.1"/>
</dbReference>
<evidence type="ECO:0000259" key="5">
    <source>
        <dbReference type="PROSITE" id="PS50975"/>
    </source>
</evidence>
<dbReference type="SUPFAM" id="SSF56059">
    <property type="entry name" value="Glutathione synthetase ATP-binding domain-like"/>
    <property type="match status" value="1"/>
</dbReference>
<dbReference type="STRING" id="457570.Nther_1610"/>
<gene>
    <name evidence="6" type="ordered locus">Nther_1610</name>
</gene>
<dbReference type="EMBL" id="CP001034">
    <property type="protein sequence ID" value="ACB85184.1"/>
    <property type="molecule type" value="Genomic_DNA"/>
</dbReference>
<dbReference type="InParanoid" id="B2A4K9"/>
<dbReference type="eggNOG" id="COG1181">
    <property type="taxonomic scope" value="Bacteria"/>
</dbReference>
<proteinExistence type="predicted"/>
<evidence type="ECO:0000313" key="7">
    <source>
        <dbReference type="Proteomes" id="UP000001683"/>
    </source>
</evidence>
<evidence type="ECO:0000256" key="4">
    <source>
        <dbReference type="PROSITE-ProRule" id="PRU00409"/>
    </source>
</evidence>
<dbReference type="GO" id="GO:0046872">
    <property type="term" value="F:metal ion binding"/>
    <property type="evidence" value="ECO:0007669"/>
    <property type="project" value="InterPro"/>
</dbReference>
<dbReference type="PANTHER" id="PTHR43585">
    <property type="entry name" value="FUMIPYRROLE BIOSYNTHESIS PROTEIN C"/>
    <property type="match status" value="1"/>
</dbReference>
<evidence type="ECO:0000256" key="3">
    <source>
        <dbReference type="ARBA" id="ARBA00022840"/>
    </source>
</evidence>
<reference evidence="6 7" key="2">
    <citation type="journal article" date="2011" name="J. Bacteriol.">
        <title>Complete genome sequence of the anaerobic, halophilic alkalithermophile Natranaerobius thermophilus JW/NM-WN-LF.</title>
        <authorList>
            <person name="Zhao B."/>
            <person name="Mesbah N.M."/>
            <person name="Dalin E."/>
            <person name="Goodwin L."/>
            <person name="Nolan M."/>
            <person name="Pitluck S."/>
            <person name="Chertkov O."/>
            <person name="Brettin T.S."/>
            <person name="Han J."/>
            <person name="Larimer F.W."/>
            <person name="Land M.L."/>
            <person name="Hauser L."/>
            <person name="Kyrpides N."/>
            <person name="Wiegel J."/>
        </authorList>
    </citation>
    <scope>NUCLEOTIDE SEQUENCE [LARGE SCALE GENOMIC DNA]</scope>
    <source>
        <strain evidence="7">ATCC BAA-1301 / DSM 18059 / JW/NM-WN-LF</strain>
    </source>
</reference>
<organism evidence="6 7">
    <name type="scientific">Natranaerobius thermophilus (strain ATCC BAA-1301 / DSM 18059 / JW/NM-WN-LF)</name>
    <dbReference type="NCBI Taxonomy" id="457570"/>
    <lineage>
        <taxon>Bacteria</taxon>
        <taxon>Bacillati</taxon>
        <taxon>Bacillota</taxon>
        <taxon>Clostridia</taxon>
        <taxon>Natranaerobiales</taxon>
        <taxon>Natranaerobiaceae</taxon>
        <taxon>Natranaerobius</taxon>
    </lineage>
</organism>
<dbReference type="PANTHER" id="PTHR43585:SF2">
    <property type="entry name" value="ATP-GRASP ENZYME FSQD"/>
    <property type="match status" value="1"/>
</dbReference>
<reference evidence="6 7" key="1">
    <citation type="submission" date="2008-04" db="EMBL/GenBank/DDBJ databases">
        <title>Complete sequence of chromosome of Natranaerobius thermophilus JW/NM-WN-LF.</title>
        <authorList>
            <consortium name="US DOE Joint Genome Institute"/>
            <person name="Copeland A."/>
            <person name="Lucas S."/>
            <person name="Lapidus A."/>
            <person name="Glavina del Rio T."/>
            <person name="Dalin E."/>
            <person name="Tice H."/>
            <person name="Bruce D."/>
            <person name="Goodwin L."/>
            <person name="Pitluck S."/>
            <person name="Chertkov O."/>
            <person name="Brettin T."/>
            <person name="Detter J.C."/>
            <person name="Han C."/>
            <person name="Kuske C.R."/>
            <person name="Schmutz J."/>
            <person name="Larimer F."/>
            <person name="Land M."/>
            <person name="Hauser L."/>
            <person name="Kyrpides N."/>
            <person name="Lykidis A."/>
            <person name="Mesbah N.M."/>
            <person name="Wiegel J."/>
        </authorList>
    </citation>
    <scope>NUCLEOTIDE SEQUENCE [LARGE SCALE GENOMIC DNA]</scope>
    <source>
        <strain evidence="7">ATCC BAA-1301 / DSM 18059 / JW/NM-WN-LF</strain>
    </source>
</reference>
<dbReference type="KEGG" id="nth:Nther_1610"/>
<keyword evidence="2 4" id="KW-0547">Nucleotide-binding</keyword>
<dbReference type="Proteomes" id="UP000001683">
    <property type="component" value="Chromosome"/>
</dbReference>
<evidence type="ECO:0000313" key="6">
    <source>
        <dbReference type="EMBL" id="ACB85184.1"/>
    </source>
</evidence>